<comment type="similarity">
    <text evidence="1">Belongs to the HAD-like hydrolase superfamily.</text>
</comment>
<dbReference type="Pfam" id="PF13344">
    <property type="entry name" value="Hydrolase_6"/>
    <property type="match status" value="1"/>
</dbReference>
<dbReference type="GO" id="GO:0046872">
    <property type="term" value="F:metal ion binding"/>
    <property type="evidence" value="ECO:0007669"/>
    <property type="project" value="UniProtKB-KW"/>
</dbReference>
<dbReference type="AlphaFoldDB" id="A0A182PWC7"/>
<dbReference type="VEuPathDB" id="VectorBase:AEPI011264"/>
<feature type="binding site" evidence="3">
    <location>
        <begin position="65"/>
        <end position="67"/>
    </location>
    <ligand>
        <name>substrate</name>
    </ligand>
</feature>
<keyword evidence="4" id="KW-0479">Metal-binding</keyword>
<keyword evidence="6" id="KW-1185">Reference proteome</keyword>
<dbReference type="InterPro" id="IPR006357">
    <property type="entry name" value="HAD-SF_hydro_IIA"/>
</dbReference>
<reference evidence="5" key="2">
    <citation type="submission" date="2020-05" db="UniProtKB">
        <authorList>
            <consortium name="EnsemblMetazoa"/>
        </authorList>
    </citation>
    <scope>IDENTIFICATION</scope>
    <source>
        <strain evidence="5">Epiroticus2</strain>
    </source>
</reference>
<feature type="active site" description="Proton donor" evidence="2">
    <location>
        <position position="34"/>
    </location>
</feature>
<feature type="binding site" evidence="4">
    <location>
        <position position="250"/>
    </location>
    <ligand>
        <name>Mg(2+)</name>
        <dbReference type="ChEBI" id="CHEBI:18420"/>
    </ligand>
</feature>
<evidence type="ECO:0008006" key="7">
    <source>
        <dbReference type="Google" id="ProtNLM"/>
    </source>
</evidence>
<feature type="binding site" evidence="4">
    <location>
        <position position="34"/>
    </location>
    <ligand>
        <name>Mg(2+)</name>
        <dbReference type="ChEBI" id="CHEBI:18420"/>
    </ligand>
</feature>
<organism evidence="5 6">
    <name type="scientific">Anopheles epiroticus</name>
    <dbReference type="NCBI Taxonomy" id="199890"/>
    <lineage>
        <taxon>Eukaryota</taxon>
        <taxon>Metazoa</taxon>
        <taxon>Ecdysozoa</taxon>
        <taxon>Arthropoda</taxon>
        <taxon>Hexapoda</taxon>
        <taxon>Insecta</taxon>
        <taxon>Pterygota</taxon>
        <taxon>Neoptera</taxon>
        <taxon>Endopterygota</taxon>
        <taxon>Diptera</taxon>
        <taxon>Nematocera</taxon>
        <taxon>Culicoidea</taxon>
        <taxon>Culicidae</taxon>
        <taxon>Anophelinae</taxon>
        <taxon>Anopheles</taxon>
    </lineage>
</organism>
<dbReference type="PANTHER" id="PTHR19288:SF4">
    <property type="entry name" value="RE04130P-RELATED"/>
    <property type="match status" value="1"/>
</dbReference>
<accession>A0A182PWC7</accession>
<feature type="active site" description="Nucleophile" evidence="2">
    <location>
        <position position="32"/>
    </location>
</feature>
<proteinExistence type="inferred from homology"/>
<keyword evidence="1" id="KW-0378">Hydrolase</keyword>
<evidence type="ECO:0000256" key="3">
    <source>
        <dbReference type="PIRSR" id="PIRSR000915-2"/>
    </source>
</evidence>
<evidence type="ECO:0000313" key="5">
    <source>
        <dbReference type="EnsemblMetazoa" id="AEPI011264-PA"/>
    </source>
</evidence>
<dbReference type="GO" id="GO:0016791">
    <property type="term" value="F:phosphatase activity"/>
    <property type="evidence" value="ECO:0007669"/>
    <property type="project" value="TreeGrafter"/>
</dbReference>
<protein>
    <recommendedName>
        <fullName evidence="7">4-nitrophenylphosphatase</fullName>
    </recommendedName>
</protein>
<dbReference type="Gene3D" id="3.40.50.1000">
    <property type="entry name" value="HAD superfamily/HAD-like"/>
    <property type="match status" value="2"/>
</dbReference>
<dbReference type="Pfam" id="PF13242">
    <property type="entry name" value="Hydrolase_like"/>
    <property type="match status" value="1"/>
</dbReference>
<evidence type="ECO:0000256" key="4">
    <source>
        <dbReference type="PIRSR" id="PIRSR000915-3"/>
    </source>
</evidence>
<dbReference type="STRING" id="199890.A0A182PWC7"/>
<feature type="binding site" evidence="3">
    <location>
        <position position="224"/>
    </location>
    <ligand>
        <name>substrate</name>
    </ligand>
</feature>
<evidence type="ECO:0000313" key="6">
    <source>
        <dbReference type="Proteomes" id="UP000075885"/>
    </source>
</evidence>
<dbReference type="NCBIfam" id="TIGR01460">
    <property type="entry name" value="HAD-SF-IIA"/>
    <property type="match status" value="1"/>
</dbReference>
<dbReference type="EnsemblMetazoa" id="AEPI011264-RA">
    <property type="protein sequence ID" value="AEPI011264-PA"/>
    <property type="gene ID" value="AEPI011264"/>
</dbReference>
<dbReference type="PANTHER" id="PTHR19288">
    <property type="entry name" value="4-NITROPHENYLPHOSPHATASE-RELATED"/>
    <property type="match status" value="1"/>
</dbReference>
<dbReference type="PIRSF" id="PIRSF000915">
    <property type="entry name" value="PGP-type_phosphatase"/>
    <property type="match status" value="1"/>
</dbReference>
<dbReference type="SUPFAM" id="SSF56784">
    <property type="entry name" value="HAD-like"/>
    <property type="match status" value="1"/>
</dbReference>
<keyword evidence="4" id="KW-0460">Magnesium</keyword>
<name>A0A182PWC7_9DIPT</name>
<dbReference type="FunFam" id="3.40.50.1000:FF:000170">
    <property type="entry name" value="4-nitrophenylphosphatase"/>
    <property type="match status" value="1"/>
</dbReference>
<comment type="cofactor">
    <cofactor evidence="4">
        <name>Mg(2+)</name>
        <dbReference type="ChEBI" id="CHEBI:18420"/>
    </cofactor>
    <text evidence="4">Divalent metal ions. Mg(2+) is the most effective.</text>
</comment>
<dbReference type="Proteomes" id="UP000075885">
    <property type="component" value="Unassembled WGS sequence"/>
</dbReference>
<dbReference type="GO" id="GO:0005737">
    <property type="term" value="C:cytoplasm"/>
    <property type="evidence" value="ECO:0007669"/>
    <property type="project" value="TreeGrafter"/>
</dbReference>
<dbReference type="InterPro" id="IPR023214">
    <property type="entry name" value="HAD_sf"/>
</dbReference>
<dbReference type="InterPro" id="IPR036412">
    <property type="entry name" value="HAD-like_sf"/>
</dbReference>
<sequence length="316" mass="35754">MLRLEKSTQHLSKLSMEQKKKFFESFDIIQTDCDGVLWKTEELFAGVESTIRALQTNGKRVIFVSNNSVRSMDEYRSKLAVLNDGPRKDDDIMHPVKAIVAYLRDIEFAGLCYVIGSANFKDSLRSAGFQILDGPNEPVDESPRKVIGIINDEQPVEAVIVDFDYNMNNTKLLRAQMYLKQDALFIAGVMDKELAVGGMRFIGPGCYVELLQNATGRKPIVLGKPGLQLSRMLKKRYSIENPRRVLFVGDQPEMDIKFGSISSYQTLLVGTGGFKAEDLVKLVDKPDEIPDYYIESFAELEQIVRDAMECKQRDEE</sequence>
<evidence type="ECO:0000256" key="2">
    <source>
        <dbReference type="PIRSR" id="PIRSR000915-1"/>
    </source>
</evidence>
<reference evidence="6" key="1">
    <citation type="submission" date="2013-03" db="EMBL/GenBank/DDBJ databases">
        <title>The Genome Sequence of Anopheles epiroticus epiroticus2.</title>
        <authorList>
            <consortium name="The Broad Institute Genomics Platform"/>
            <person name="Neafsey D.E."/>
            <person name="Howell P."/>
            <person name="Walker B."/>
            <person name="Young S.K."/>
            <person name="Zeng Q."/>
            <person name="Gargeya S."/>
            <person name="Fitzgerald M."/>
            <person name="Haas B."/>
            <person name="Abouelleil A."/>
            <person name="Allen A.W."/>
            <person name="Alvarado L."/>
            <person name="Arachchi H.M."/>
            <person name="Berlin A.M."/>
            <person name="Chapman S.B."/>
            <person name="Gainer-Dewar J."/>
            <person name="Goldberg J."/>
            <person name="Griggs A."/>
            <person name="Gujja S."/>
            <person name="Hansen M."/>
            <person name="Howarth C."/>
            <person name="Imamovic A."/>
            <person name="Ireland A."/>
            <person name="Larimer J."/>
            <person name="McCowan C."/>
            <person name="Murphy C."/>
            <person name="Pearson M."/>
            <person name="Poon T.W."/>
            <person name="Priest M."/>
            <person name="Roberts A."/>
            <person name="Saif S."/>
            <person name="Shea T."/>
            <person name="Sisk P."/>
            <person name="Sykes S."/>
            <person name="Wortman J."/>
            <person name="Nusbaum C."/>
            <person name="Birren B."/>
        </authorList>
    </citation>
    <scope>NUCLEOTIDE SEQUENCE [LARGE SCALE GENOMIC DNA]</scope>
    <source>
        <strain evidence="6">Epiroticus2</strain>
    </source>
</reference>
<feature type="binding site" evidence="4">
    <location>
        <position position="32"/>
    </location>
    <ligand>
        <name>Mg(2+)</name>
        <dbReference type="ChEBI" id="CHEBI:18420"/>
    </ligand>
</feature>
<evidence type="ECO:0000256" key="1">
    <source>
        <dbReference type="PIRNR" id="PIRNR000915"/>
    </source>
</evidence>